<dbReference type="WBParaSite" id="Minc3s00769g17106">
    <property type="protein sequence ID" value="Minc3s00769g17106"/>
    <property type="gene ID" value="Minc3s00769g17106"/>
</dbReference>
<name>A0A914LQR3_MELIC</name>
<accession>A0A914LQR3</accession>
<dbReference type="AlphaFoldDB" id="A0A914LQR3"/>
<dbReference type="Proteomes" id="UP000887563">
    <property type="component" value="Unplaced"/>
</dbReference>
<reference evidence="2" key="1">
    <citation type="submission" date="2022-11" db="UniProtKB">
        <authorList>
            <consortium name="WormBaseParasite"/>
        </authorList>
    </citation>
    <scope>IDENTIFICATION</scope>
</reference>
<evidence type="ECO:0000313" key="1">
    <source>
        <dbReference type="Proteomes" id="UP000887563"/>
    </source>
</evidence>
<proteinExistence type="predicted"/>
<sequence>MHNSKHALTQYTITGVWIGSEKILSAMKHVVEKKTEIENEIKNTSSTGLTQLRKDLIDHIIEVAQLEDAHDPDRSGNKG</sequence>
<organism evidence="1 2">
    <name type="scientific">Meloidogyne incognita</name>
    <name type="common">Southern root-knot nematode worm</name>
    <name type="synonym">Oxyuris incognita</name>
    <dbReference type="NCBI Taxonomy" id="6306"/>
    <lineage>
        <taxon>Eukaryota</taxon>
        <taxon>Metazoa</taxon>
        <taxon>Ecdysozoa</taxon>
        <taxon>Nematoda</taxon>
        <taxon>Chromadorea</taxon>
        <taxon>Rhabditida</taxon>
        <taxon>Tylenchina</taxon>
        <taxon>Tylenchomorpha</taxon>
        <taxon>Tylenchoidea</taxon>
        <taxon>Meloidogynidae</taxon>
        <taxon>Meloidogyninae</taxon>
        <taxon>Meloidogyne</taxon>
        <taxon>Meloidogyne incognita group</taxon>
    </lineage>
</organism>
<evidence type="ECO:0000313" key="2">
    <source>
        <dbReference type="WBParaSite" id="Minc3s00769g17106"/>
    </source>
</evidence>
<protein>
    <submittedName>
        <fullName evidence="2">Uncharacterized protein</fullName>
    </submittedName>
</protein>
<keyword evidence="1" id="KW-1185">Reference proteome</keyword>